<reference evidence="1 2" key="1">
    <citation type="submission" date="2024-02" db="EMBL/GenBank/DDBJ databases">
        <title>Whole genome sequencing and characterization of Corynebacterium isolated from the ocular surface of dry eye disease sufferers.</title>
        <authorList>
            <person name="Naqvi M."/>
        </authorList>
    </citation>
    <scope>NUCLEOTIDE SEQUENCE [LARGE SCALE GENOMIC DNA]</scope>
    <source>
        <strain evidence="1 2">PCRF</strain>
    </source>
</reference>
<dbReference type="RefSeq" id="WP_337891027.1">
    <property type="nucleotide sequence ID" value="NZ_JBAHVI010000012.1"/>
</dbReference>
<keyword evidence="2" id="KW-1185">Reference proteome</keyword>
<evidence type="ECO:0000313" key="2">
    <source>
        <dbReference type="Proteomes" id="UP001359781"/>
    </source>
</evidence>
<evidence type="ECO:0000313" key="1">
    <source>
        <dbReference type="EMBL" id="MEJ4100894.1"/>
    </source>
</evidence>
<dbReference type="EMBL" id="JBAHVJ010000013">
    <property type="protein sequence ID" value="MEJ4100894.1"/>
    <property type="molecule type" value="Genomic_DNA"/>
</dbReference>
<accession>A0ABU8P0V0</accession>
<proteinExistence type="predicted"/>
<sequence>MELQFVEEKDIPQPRNQYRTNPIDIEIRESLIANPGKWAIYPWEKRYPDRSFDSAYSPVYNKTKATHRGAYVRTENGNFEVRRSGAEQRVYIRYVEAADVEQ</sequence>
<organism evidence="1 2">
    <name type="scientific">Corynebacterium mastitidis</name>
    <dbReference type="NCBI Taxonomy" id="161890"/>
    <lineage>
        <taxon>Bacteria</taxon>
        <taxon>Bacillati</taxon>
        <taxon>Actinomycetota</taxon>
        <taxon>Actinomycetes</taxon>
        <taxon>Mycobacteriales</taxon>
        <taxon>Corynebacteriaceae</taxon>
        <taxon>Corynebacterium</taxon>
    </lineage>
</organism>
<protein>
    <submittedName>
        <fullName evidence="1">Uncharacterized protein</fullName>
    </submittedName>
</protein>
<comment type="caution">
    <text evidence="1">The sequence shown here is derived from an EMBL/GenBank/DDBJ whole genome shotgun (WGS) entry which is preliminary data.</text>
</comment>
<dbReference type="Proteomes" id="UP001359781">
    <property type="component" value="Unassembled WGS sequence"/>
</dbReference>
<name>A0ABU8P0V0_9CORY</name>
<gene>
    <name evidence="1" type="ORF">V5S96_11080</name>
</gene>